<keyword evidence="1" id="KW-0805">Transcription regulation</keyword>
<evidence type="ECO:0000256" key="2">
    <source>
        <dbReference type="ARBA" id="ARBA00023125"/>
    </source>
</evidence>
<evidence type="ECO:0000313" key="6">
    <source>
        <dbReference type="Proteomes" id="UP000254777"/>
    </source>
</evidence>
<dbReference type="SUPFAM" id="SSF64288">
    <property type="entry name" value="Chorismate lyase-like"/>
    <property type="match status" value="1"/>
</dbReference>
<dbReference type="SMART" id="SM00345">
    <property type="entry name" value="HTH_GNTR"/>
    <property type="match status" value="1"/>
</dbReference>
<organism evidence="5 6">
    <name type="scientific">Peptoniphilus indolicus</name>
    <dbReference type="NCBI Taxonomy" id="33030"/>
    <lineage>
        <taxon>Bacteria</taxon>
        <taxon>Bacillati</taxon>
        <taxon>Bacillota</taxon>
        <taxon>Tissierellia</taxon>
        <taxon>Tissierellales</taxon>
        <taxon>Peptoniphilaceae</taxon>
        <taxon>Peptoniphilus</taxon>
    </lineage>
</organism>
<dbReference type="PANTHER" id="PTHR44846">
    <property type="entry name" value="MANNOSYL-D-GLYCERATE TRANSPORT/METABOLISM SYSTEM REPRESSOR MNGR-RELATED"/>
    <property type="match status" value="1"/>
</dbReference>
<dbReference type="InterPro" id="IPR050679">
    <property type="entry name" value="Bact_HTH_transcr_reg"/>
</dbReference>
<dbReference type="GO" id="GO:0003700">
    <property type="term" value="F:DNA-binding transcription factor activity"/>
    <property type="evidence" value="ECO:0007669"/>
    <property type="project" value="InterPro"/>
</dbReference>
<dbReference type="SUPFAM" id="SSF46785">
    <property type="entry name" value="Winged helix' DNA-binding domain"/>
    <property type="match status" value="1"/>
</dbReference>
<feature type="domain" description="HTH gntR-type" evidence="4">
    <location>
        <begin position="11"/>
        <end position="79"/>
    </location>
</feature>
<dbReference type="Gene3D" id="3.40.1410.10">
    <property type="entry name" value="Chorismate lyase-like"/>
    <property type="match status" value="1"/>
</dbReference>
<dbReference type="AlphaFoldDB" id="A0A379DCJ0"/>
<keyword evidence="3" id="KW-0804">Transcription</keyword>
<proteinExistence type="predicted"/>
<gene>
    <name evidence="5" type="primary">araR</name>
    <name evidence="5" type="ORF">NCTC11088_01297</name>
</gene>
<evidence type="ECO:0000313" key="5">
    <source>
        <dbReference type="EMBL" id="SUB75500.1"/>
    </source>
</evidence>
<keyword evidence="2" id="KW-0238">DNA-binding</keyword>
<dbReference type="Proteomes" id="UP000254777">
    <property type="component" value="Unassembled WGS sequence"/>
</dbReference>
<dbReference type="EMBL" id="UGTH01000001">
    <property type="protein sequence ID" value="SUB75500.1"/>
    <property type="molecule type" value="Genomic_DNA"/>
</dbReference>
<evidence type="ECO:0000256" key="3">
    <source>
        <dbReference type="ARBA" id="ARBA00023163"/>
    </source>
</evidence>
<name>A0A379DCJ0_9FIRM</name>
<dbReference type="GO" id="GO:0045892">
    <property type="term" value="P:negative regulation of DNA-templated transcription"/>
    <property type="evidence" value="ECO:0007669"/>
    <property type="project" value="TreeGrafter"/>
</dbReference>
<reference evidence="5 6" key="1">
    <citation type="submission" date="2018-06" db="EMBL/GenBank/DDBJ databases">
        <authorList>
            <consortium name="Pathogen Informatics"/>
            <person name="Doyle S."/>
        </authorList>
    </citation>
    <scope>NUCLEOTIDE SEQUENCE [LARGE SCALE GENOMIC DNA]</scope>
    <source>
        <strain evidence="5 6">NCTC11088</strain>
    </source>
</reference>
<dbReference type="PANTHER" id="PTHR44846:SF1">
    <property type="entry name" value="MANNOSYL-D-GLYCERATE TRANSPORT_METABOLISM SYSTEM REPRESSOR MNGR-RELATED"/>
    <property type="match status" value="1"/>
</dbReference>
<dbReference type="InterPro" id="IPR028978">
    <property type="entry name" value="Chorismate_lyase_/UTRA_dom_sf"/>
</dbReference>
<sequence length="243" mass="28981">MKKKMNIKRTKLKYVEVYEEILKLIKDKNIEPEETIPSENELSRLFNVSRGTVRQAIALLKEDGILYNQQGVGNILLDPKKNQKMGMESINVPIFDFNNVEFTNVQFVTEFQPAGIKMKEFFERDENFIIMLINVKYYIKDQVAALLMYFINYDEVKEYDLNLRTKSELKEFIDKFIVRKIVKSDLNFQGFKARESIANKMNIHVGDYIIYFSEVMRKQDGTVAFYRRSYFNPNYFTFYMTRK</sequence>
<dbReference type="PRINTS" id="PR00035">
    <property type="entry name" value="HTHGNTR"/>
</dbReference>
<evidence type="ECO:0000259" key="4">
    <source>
        <dbReference type="PROSITE" id="PS50949"/>
    </source>
</evidence>
<dbReference type="CDD" id="cd07377">
    <property type="entry name" value="WHTH_GntR"/>
    <property type="match status" value="1"/>
</dbReference>
<evidence type="ECO:0000256" key="1">
    <source>
        <dbReference type="ARBA" id="ARBA00023015"/>
    </source>
</evidence>
<accession>A0A379DCJ0</accession>
<dbReference type="GO" id="GO:0003677">
    <property type="term" value="F:DNA binding"/>
    <property type="evidence" value="ECO:0007669"/>
    <property type="project" value="UniProtKB-KW"/>
</dbReference>
<dbReference type="InterPro" id="IPR036390">
    <property type="entry name" value="WH_DNA-bd_sf"/>
</dbReference>
<dbReference type="Gene3D" id="1.10.10.10">
    <property type="entry name" value="Winged helix-like DNA-binding domain superfamily/Winged helix DNA-binding domain"/>
    <property type="match status" value="1"/>
</dbReference>
<dbReference type="InterPro" id="IPR036388">
    <property type="entry name" value="WH-like_DNA-bd_sf"/>
</dbReference>
<protein>
    <submittedName>
        <fullName evidence="5">Arabinose metabolism transcriptional repressor</fullName>
    </submittedName>
</protein>
<dbReference type="RefSeq" id="WP_004819767.1">
    <property type="nucleotide sequence ID" value="NZ_UGTH01000001.1"/>
</dbReference>
<dbReference type="InterPro" id="IPR000524">
    <property type="entry name" value="Tscrpt_reg_HTH_GntR"/>
</dbReference>
<dbReference type="PROSITE" id="PS50949">
    <property type="entry name" value="HTH_GNTR"/>
    <property type="match status" value="1"/>
</dbReference>
<dbReference type="Pfam" id="PF00392">
    <property type="entry name" value="GntR"/>
    <property type="match status" value="1"/>
</dbReference>